<feature type="transmembrane region" description="Helical" evidence="1">
    <location>
        <begin position="7"/>
        <end position="28"/>
    </location>
</feature>
<dbReference type="EMBL" id="JAGETV010000001">
    <property type="protein sequence ID" value="MBO1926129.1"/>
    <property type="molecule type" value="Genomic_DNA"/>
</dbReference>
<keyword evidence="1" id="KW-1133">Transmembrane helix</keyword>
<feature type="transmembrane region" description="Helical" evidence="1">
    <location>
        <begin position="48"/>
        <end position="70"/>
    </location>
</feature>
<dbReference type="Proteomes" id="UP000664835">
    <property type="component" value="Unassembled WGS sequence"/>
</dbReference>
<organism evidence="2 3">
    <name type="scientific">Thiomicrorhabdus marina</name>
    <dbReference type="NCBI Taxonomy" id="2818442"/>
    <lineage>
        <taxon>Bacteria</taxon>
        <taxon>Pseudomonadati</taxon>
        <taxon>Pseudomonadota</taxon>
        <taxon>Gammaproteobacteria</taxon>
        <taxon>Thiotrichales</taxon>
        <taxon>Piscirickettsiaceae</taxon>
        <taxon>Thiomicrorhabdus</taxon>
    </lineage>
</organism>
<accession>A0ABS3Q1E7</accession>
<evidence type="ECO:0000256" key="1">
    <source>
        <dbReference type="SAM" id="Phobius"/>
    </source>
</evidence>
<dbReference type="RefSeq" id="WP_208146493.1">
    <property type="nucleotide sequence ID" value="NZ_JAGETV010000001.1"/>
</dbReference>
<sequence length="81" mass="9093">MLSRCSFQGCVLLALTISLLAIWFNVFFHANNNIMQMFQLQQLAGYQIGLFTLFAVTLVFIAGLAAKVGLETIREDRTYDA</sequence>
<name>A0ABS3Q1E7_9GAMM</name>
<keyword evidence="1" id="KW-0812">Transmembrane</keyword>
<evidence type="ECO:0000313" key="2">
    <source>
        <dbReference type="EMBL" id="MBO1926129.1"/>
    </source>
</evidence>
<reference evidence="2 3" key="1">
    <citation type="submission" date="2021-03" db="EMBL/GenBank/DDBJ databases">
        <title>Thiomicrorhabdus sp.nov.,novel sulfur-oxidizing bacteria isolated from coastal sediment.</title>
        <authorList>
            <person name="Liu X."/>
        </authorList>
    </citation>
    <scope>NUCLEOTIDE SEQUENCE [LARGE SCALE GENOMIC DNA]</scope>
    <source>
        <strain evidence="2 3">6S2-11</strain>
    </source>
</reference>
<proteinExistence type="predicted"/>
<gene>
    <name evidence="2" type="ORF">J3998_00945</name>
</gene>
<comment type="caution">
    <text evidence="2">The sequence shown here is derived from an EMBL/GenBank/DDBJ whole genome shotgun (WGS) entry which is preliminary data.</text>
</comment>
<keyword evidence="1" id="KW-0472">Membrane</keyword>
<protein>
    <submittedName>
        <fullName evidence="2">Uncharacterized protein</fullName>
    </submittedName>
</protein>
<keyword evidence="3" id="KW-1185">Reference proteome</keyword>
<evidence type="ECO:0000313" key="3">
    <source>
        <dbReference type="Proteomes" id="UP000664835"/>
    </source>
</evidence>